<accession>A0AC61R8Y1</accession>
<comment type="caution">
    <text evidence="1">The sequence shown here is derived from an EMBL/GenBank/DDBJ whole genome shotgun (WGS) entry which is preliminary data.</text>
</comment>
<reference evidence="1" key="1">
    <citation type="submission" date="2019-04" db="EMBL/GenBank/DDBJ databases">
        <title>Microbes associate with the intestines of laboratory mice.</title>
        <authorList>
            <person name="Navarre W."/>
            <person name="Wong E."/>
            <person name="Huang K."/>
            <person name="Tropini C."/>
            <person name="Ng K."/>
            <person name="Yu B."/>
        </authorList>
    </citation>
    <scope>NUCLEOTIDE SEQUENCE</scope>
    <source>
        <strain evidence="1">NM09_H32</strain>
    </source>
</reference>
<name>A0AC61R8Y1_9FIRM</name>
<protein>
    <submittedName>
        <fullName evidence="1">Uncharacterized protein</fullName>
    </submittedName>
</protein>
<sequence>MDDLYAQHIAELGVELGKMAVKGTASAVRKRVKVIKNEKNIEDIRNAYDEIISELLTEREEAVHIAQEYRSEVERINISEEDIKHLQATITKALDIFKKFGEFDENDQLNSFEQIKELITVDTLKTMQLLGFNYKAAIGEPLTEICAQAIRNLGPKGNKNKSIKK</sequence>
<dbReference type="Proteomes" id="UP000308836">
    <property type="component" value="Unassembled WGS sequence"/>
</dbReference>
<evidence type="ECO:0000313" key="2">
    <source>
        <dbReference type="Proteomes" id="UP000308836"/>
    </source>
</evidence>
<organism evidence="1 2">
    <name type="scientific">Dubosiella muris</name>
    <dbReference type="NCBI Taxonomy" id="3038133"/>
    <lineage>
        <taxon>Bacteria</taxon>
        <taxon>Bacillati</taxon>
        <taxon>Bacillota</taxon>
        <taxon>Erysipelotrichia</taxon>
        <taxon>Erysipelotrichales</taxon>
        <taxon>Erysipelotrichaceae</taxon>
        <taxon>Dubosiella</taxon>
    </lineage>
</organism>
<dbReference type="EMBL" id="SRYG01000007">
    <property type="protein sequence ID" value="TGY66361.1"/>
    <property type="molecule type" value="Genomic_DNA"/>
</dbReference>
<evidence type="ECO:0000313" key="1">
    <source>
        <dbReference type="EMBL" id="TGY66361.1"/>
    </source>
</evidence>
<proteinExistence type="predicted"/>
<gene>
    <name evidence="1" type="ORF">E5336_04690</name>
</gene>
<keyword evidence="2" id="KW-1185">Reference proteome</keyword>